<name>A0AA43QHH1_9LECA</name>
<keyword evidence="3" id="KW-1185">Reference proteome</keyword>
<reference evidence="2" key="1">
    <citation type="journal article" date="2023" name="Genome Biol. Evol.">
        <title>First Whole Genome Sequence and Flow Cytometry Genome Size Data for the Lichen-Forming Fungus Ramalina farinacea (Ascomycota).</title>
        <authorList>
            <person name="Llewellyn T."/>
            <person name="Mian S."/>
            <person name="Hill R."/>
            <person name="Leitch I.J."/>
            <person name="Gaya E."/>
        </authorList>
    </citation>
    <scope>NUCLEOTIDE SEQUENCE</scope>
    <source>
        <strain evidence="2">LIQ254RAFAR</strain>
    </source>
</reference>
<proteinExistence type="predicted"/>
<accession>A0AA43QHH1</accession>
<feature type="compositionally biased region" description="Polar residues" evidence="1">
    <location>
        <begin position="287"/>
        <end position="296"/>
    </location>
</feature>
<evidence type="ECO:0000313" key="2">
    <source>
        <dbReference type="EMBL" id="MDI1484946.1"/>
    </source>
</evidence>
<evidence type="ECO:0000256" key="1">
    <source>
        <dbReference type="SAM" id="MobiDB-lite"/>
    </source>
</evidence>
<feature type="region of interest" description="Disordered" evidence="1">
    <location>
        <begin position="284"/>
        <end position="319"/>
    </location>
</feature>
<gene>
    <name evidence="2" type="ORF">OHK93_000080</name>
</gene>
<dbReference type="AlphaFoldDB" id="A0AA43QHH1"/>
<organism evidence="2 3">
    <name type="scientific">Ramalina farinacea</name>
    <dbReference type="NCBI Taxonomy" id="258253"/>
    <lineage>
        <taxon>Eukaryota</taxon>
        <taxon>Fungi</taxon>
        <taxon>Dikarya</taxon>
        <taxon>Ascomycota</taxon>
        <taxon>Pezizomycotina</taxon>
        <taxon>Lecanoromycetes</taxon>
        <taxon>OSLEUM clade</taxon>
        <taxon>Lecanoromycetidae</taxon>
        <taxon>Lecanorales</taxon>
        <taxon>Lecanorineae</taxon>
        <taxon>Ramalinaceae</taxon>
        <taxon>Ramalina</taxon>
    </lineage>
</organism>
<dbReference type="Proteomes" id="UP001161017">
    <property type="component" value="Unassembled WGS sequence"/>
</dbReference>
<comment type="caution">
    <text evidence="2">The sequence shown here is derived from an EMBL/GenBank/DDBJ whole genome shotgun (WGS) entry which is preliminary data.</text>
</comment>
<sequence length="602" mass="69303">MNLQTEGLQSYPEGLPRLLKLTPRLEVLKICCSHRNKRRVDGEGLDEIPQRTETTQELCRAILENVGLYLNQFTIKDAPFIIANLYDFSLGLETLPHLKTFQVSVHNDLLCYERGYFDRLRDSPDSDPVMEPWDYLNASRRVEERGRFTIRHYDSADEHQCDPLVYFPYSRASDSVDPDFDMAQYASPSYRAIGWMPVWNWLRFFASACPRGPPHPRSWGRYWELTGARQLFQALHQAGAPVSVSFNAGSNGGALFARSRTRRRERCPKDAAFLFGEIKDRKDQDVSNEGYQPSERSTGELISFGEDSETDSETQETPYIPSRTRVTANQDFERELARDLAYEQVWELKSSGQPQSYIPCTEAHLEPKPPFALGQTCDSSNCCNVMTDVRVIYDQTFDECVSIFKDFHPDKLAATDLKGEILWRACRRHLWKRLEEESKRLAILFRSFKSHFHLLKRLVLCLPAALYPDSDQTFVDHCLPGTGWNVSRPGTTSNIHLQRFLSINPAFKAFSVEQCPFISRVFTRAEITSRAESRITFDVEESVNVRPSIDLKSFGAPSMETLVTCPLEDHFVYREDFVLHRTKAAWYKDGEEQIMVGGEAWW</sequence>
<dbReference type="EMBL" id="JAPUFD010000001">
    <property type="protein sequence ID" value="MDI1484946.1"/>
    <property type="molecule type" value="Genomic_DNA"/>
</dbReference>
<evidence type="ECO:0000313" key="3">
    <source>
        <dbReference type="Proteomes" id="UP001161017"/>
    </source>
</evidence>
<protein>
    <submittedName>
        <fullName evidence="2">Uncharacterized protein</fullName>
    </submittedName>
</protein>